<dbReference type="AlphaFoldDB" id="A0A516Q1B7"/>
<dbReference type="Gene3D" id="3.10.180.10">
    <property type="entry name" value="2,3-Dihydroxybiphenyl 1,2-Dioxygenase, domain 1"/>
    <property type="match status" value="1"/>
</dbReference>
<dbReference type="PROSITE" id="PS51819">
    <property type="entry name" value="VOC"/>
    <property type="match status" value="1"/>
</dbReference>
<proteinExistence type="predicted"/>
<evidence type="ECO:0000259" key="1">
    <source>
        <dbReference type="PROSITE" id="PS51819"/>
    </source>
</evidence>
<gene>
    <name evidence="2" type="ORF">FOE78_15955</name>
</gene>
<protein>
    <submittedName>
        <fullName evidence="2">Glyoxalase</fullName>
    </submittedName>
</protein>
<dbReference type="InterPro" id="IPR037523">
    <property type="entry name" value="VOC_core"/>
</dbReference>
<dbReference type="InterPro" id="IPR004360">
    <property type="entry name" value="Glyas_Fos-R_dOase_dom"/>
</dbReference>
<dbReference type="PANTHER" id="PTHR36437">
    <property type="entry name" value="GLYOXALASE/BLEOMYCIN RESISTANCE PROTEIN/DIOXYGENASE"/>
    <property type="match status" value="1"/>
</dbReference>
<reference evidence="2 3" key="1">
    <citation type="submission" date="2019-07" db="EMBL/GenBank/DDBJ databases">
        <title>Microlunatus dokdonensis sp. nov. isolated from the rhizospheric soil of the wild plant Elymus tsukushiensis.</title>
        <authorList>
            <person name="Ghim S.-Y."/>
            <person name="Hwang Y.-J."/>
            <person name="Son J.-S."/>
            <person name="Shin J.-H."/>
        </authorList>
    </citation>
    <scope>NUCLEOTIDE SEQUENCE [LARGE SCALE GENOMIC DNA]</scope>
    <source>
        <strain evidence="2 3">KUDC0627</strain>
    </source>
</reference>
<dbReference type="OrthoDB" id="197463at2"/>
<dbReference type="EMBL" id="CP041692">
    <property type="protein sequence ID" value="QDP97223.1"/>
    <property type="molecule type" value="Genomic_DNA"/>
</dbReference>
<evidence type="ECO:0000313" key="3">
    <source>
        <dbReference type="Proteomes" id="UP000319263"/>
    </source>
</evidence>
<dbReference type="InterPro" id="IPR029068">
    <property type="entry name" value="Glyas_Bleomycin-R_OHBP_Dase"/>
</dbReference>
<dbReference type="Pfam" id="PF00903">
    <property type="entry name" value="Glyoxalase"/>
    <property type="match status" value="1"/>
</dbReference>
<dbReference type="Proteomes" id="UP000319263">
    <property type="component" value="Chromosome"/>
</dbReference>
<feature type="domain" description="VOC" evidence="1">
    <location>
        <begin position="6"/>
        <end position="120"/>
    </location>
</feature>
<evidence type="ECO:0000313" key="2">
    <source>
        <dbReference type="EMBL" id="QDP97223.1"/>
    </source>
</evidence>
<accession>A0A516Q1B7</accession>
<dbReference type="RefSeq" id="WP_143987184.1">
    <property type="nucleotide sequence ID" value="NZ_CP041692.1"/>
</dbReference>
<organism evidence="2 3">
    <name type="scientific">Microlunatus elymi</name>
    <dbReference type="NCBI Taxonomy" id="2596828"/>
    <lineage>
        <taxon>Bacteria</taxon>
        <taxon>Bacillati</taxon>
        <taxon>Actinomycetota</taxon>
        <taxon>Actinomycetes</taxon>
        <taxon>Propionibacteriales</taxon>
        <taxon>Propionibacteriaceae</taxon>
        <taxon>Microlunatus</taxon>
    </lineage>
</organism>
<dbReference type="KEGG" id="mik:FOE78_15955"/>
<dbReference type="SUPFAM" id="SSF54593">
    <property type="entry name" value="Glyoxalase/Bleomycin resistance protein/Dihydroxybiphenyl dioxygenase"/>
    <property type="match status" value="1"/>
</dbReference>
<name>A0A516Q1B7_9ACTN</name>
<dbReference type="PANTHER" id="PTHR36437:SF2">
    <property type="entry name" value="GLYOXALASE_BLEOMYCIN RESISTANCE PROTEIN_DIOXYGENASE"/>
    <property type="match status" value="1"/>
</dbReference>
<keyword evidence="3" id="KW-1185">Reference proteome</keyword>
<sequence>MAMTTRVLSVTVPVPDQDRALEFYRDVLGFQVRYDGEPWPGARMIEVVPPGSSVGIVLLPPDSEIPVAVRLGTDDAQAAFDRVRDAGSTVHNDQPISLGAGSPMFFFDDPFGNGLVYIQEP</sequence>